<comment type="caution">
    <text evidence="1">The sequence shown here is derived from an EMBL/GenBank/DDBJ whole genome shotgun (WGS) entry which is preliminary data.</text>
</comment>
<name>A0AAW1TGT7_9CHLO</name>
<evidence type="ECO:0000313" key="2">
    <source>
        <dbReference type="Proteomes" id="UP001485043"/>
    </source>
</evidence>
<dbReference type="AlphaFoldDB" id="A0AAW1TGT7"/>
<sequence>MEEASLALVRGNLPRAGLGYGASVVDNYIVDCIGGYCGQLRLPTVRAHRGRPSYPLQGAGQGQASG</sequence>
<keyword evidence="2" id="KW-1185">Reference proteome</keyword>
<protein>
    <submittedName>
        <fullName evidence="1">Uncharacterized protein</fullName>
    </submittedName>
</protein>
<proteinExistence type="predicted"/>
<dbReference type="EMBL" id="JALJOV010000066">
    <property type="protein sequence ID" value="KAK9867755.1"/>
    <property type="molecule type" value="Genomic_DNA"/>
</dbReference>
<evidence type="ECO:0000313" key="1">
    <source>
        <dbReference type="EMBL" id="KAK9867755.1"/>
    </source>
</evidence>
<reference evidence="1 2" key="1">
    <citation type="journal article" date="2024" name="Nat. Commun.">
        <title>Phylogenomics reveals the evolutionary origins of lichenization in chlorophyte algae.</title>
        <authorList>
            <person name="Puginier C."/>
            <person name="Libourel C."/>
            <person name="Otte J."/>
            <person name="Skaloud P."/>
            <person name="Haon M."/>
            <person name="Grisel S."/>
            <person name="Petersen M."/>
            <person name="Berrin J.G."/>
            <person name="Delaux P.M."/>
            <person name="Dal Grande F."/>
            <person name="Keller J."/>
        </authorList>
    </citation>
    <scope>NUCLEOTIDE SEQUENCE [LARGE SCALE GENOMIC DNA]</scope>
    <source>
        <strain evidence="1 2">SAG 2523</strain>
    </source>
</reference>
<organism evidence="1 2">
    <name type="scientific">Apatococcus fuscideae</name>
    <dbReference type="NCBI Taxonomy" id="2026836"/>
    <lineage>
        <taxon>Eukaryota</taxon>
        <taxon>Viridiplantae</taxon>
        <taxon>Chlorophyta</taxon>
        <taxon>core chlorophytes</taxon>
        <taxon>Trebouxiophyceae</taxon>
        <taxon>Chlorellales</taxon>
        <taxon>Chlorellaceae</taxon>
        <taxon>Apatococcus</taxon>
    </lineage>
</organism>
<dbReference type="Proteomes" id="UP001485043">
    <property type="component" value="Unassembled WGS sequence"/>
</dbReference>
<gene>
    <name evidence="1" type="ORF">WJX84_004384</name>
</gene>
<accession>A0AAW1TGT7</accession>